<organism evidence="1 2">
    <name type="scientific">Dendrolimus kikuchii</name>
    <dbReference type="NCBI Taxonomy" id="765133"/>
    <lineage>
        <taxon>Eukaryota</taxon>
        <taxon>Metazoa</taxon>
        <taxon>Ecdysozoa</taxon>
        <taxon>Arthropoda</taxon>
        <taxon>Hexapoda</taxon>
        <taxon>Insecta</taxon>
        <taxon>Pterygota</taxon>
        <taxon>Neoptera</taxon>
        <taxon>Endopterygota</taxon>
        <taxon>Lepidoptera</taxon>
        <taxon>Glossata</taxon>
        <taxon>Ditrysia</taxon>
        <taxon>Bombycoidea</taxon>
        <taxon>Lasiocampidae</taxon>
        <taxon>Dendrolimus</taxon>
    </lineage>
</organism>
<name>A0ACC1DGJ4_9NEOP</name>
<proteinExistence type="predicted"/>
<sequence length="730" mass="82455">MSSIDERLMKMREERAAKQKARIEKLREINLKKYSKLGNPATNIASTSSSNQTLKPVKSNVSVTSKNNNQLNYVQSNQNAPNTKKYLINQAGKTITNSNINTTKGTANDAKGVQSTSKIVNNLNATENKVNGTENELMKDEVAQNEHRDIKKDKPIQGIMKQNMKQAIKKDKPSQLAPKEKETQHFNKASFEPKGTQSVKKENTAQKGTQIAKRNNVTQKIAVRTNVKIDGLAKQASKDLNTRKSMAFPSHKTNKVSFARKSMLPTMNNQESVFDRLYKPKPALKKELNDVQKLKSDPNYLKKVMKDAGMIVNKRHTLMDIKAKASNPVRRSISAVHFKRISKSELENCIHKCASIGDMSNKVHLENISEDNLVKEDKVVLAVKSEHKKVKFQTPCHNFNTPRPQELQARLKSWLQKRGKALDSYHHLQCFGLNHLIVKPLNLEVTINGDGKVGDEISENDKVMNFDGEDENKENVALESDSDDESYSENMNNVPSTRNCPLKPDTPLPARGWRRASQANESVDFNDTMNTTLTSADTANDVDEILLGALNDLTELLKEGFEWEQCARWLRAIRERFPHAPSTAAYWECRAQLEERRGDLPASVQCWEEALVKGTQHSVVEASLDQLLDKFMQLKISPNSGKRRQVDPKMLDVKNVFKSTIIRFAVQQAKIRQSEGPKYTVTPVRRSARLSSHWSGKRTPLQACTSVRQADEFVGQKLLFVPNDTLYETP</sequence>
<evidence type="ECO:0000313" key="2">
    <source>
        <dbReference type="Proteomes" id="UP000824533"/>
    </source>
</evidence>
<comment type="caution">
    <text evidence="1">The sequence shown here is derived from an EMBL/GenBank/DDBJ whole genome shotgun (WGS) entry which is preliminary data.</text>
</comment>
<dbReference type="EMBL" id="CM034388">
    <property type="protein sequence ID" value="KAJ0182976.1"/>
    <property type="molecule type" value="Genomic_DNA"/>
</dbReference>
<keyword evidence="2" id="KW-1185">Reference proteome</keyword>
<evidence type="ECO:0000313" key="1">
    <source>
        <dbReference type="EMBL" id="KAJ0182976.1"/>
    </source>
</evidence>
<gene>
    <name evidence="1" type="ORF">K1T71_000952</name>
</gene>
<protein>
    <submittedName>
        <fullName evidence="1">Uncharacterized protein</fullName>
    </submittedName>
</protein>
<accession>A0ACC1DGJ4</accession>
<reference evidence="1 2" key="1">
    <citation type="journal article" date="2021" name="Front. Genet.">
        <title>Chromosome-Level Genome Assembly Reveals Significant Gene Expansion in the Toll and IMD Signaling Pathways of Dendrolimus kikuchii.</title>
        <authorList>
            <person name="Zhou J."/>
            <person name="Wu P."/>
            <person name="Xiong Z."/>
            <person name="Liu N."/>
            <person name="Zhao N."/>
            <person name="Ji M."/>
            <person name="Qiu Y."/>
            <person name="Yang B."/>
        </authorList>
    </citation>
    <scope>NUCLEOTIDE SEQUENCE [LARGE SCALE GENOMIC DNA]</scope>
    <source>
        <strain evidence="1">Ann1</strain>
    </source>
</reference>
<dbReference type="Proteomes" id="UP000824533">
    <property type="component" value="Linkage Group LG02"/>
</dbReference>